<dbReference type="InterPro" id="IPR036583">
    <property type="entry name" value="23S_rRNA_IVS_sf"/>
</dbReference>
<dbReference type="AlphaFoldDB" id="A0A5C6CGI3"/>
<dbReference type="RefSeq" id="WP_146595561.1">
    <property type="nucleotide sequence ID" value="NZ_SJPT01000005.1"/>
</dbReference>
<evidence type="ECO:0008006" key="3">
    <source>
        <dbReference type="Google" id="ProtNLM"/>
    </source>
</evidence>
<protein>
    <recommendedName>
        <fullName evidence="3">Four helix bundle protein</fullName>
    </recommendedName>
</protein>
<dbReference type="Proteomes" id="UP000316304">
    <property type="component" value="Unassembled WGS sequence"/>
</dbReference>
<comment type="caution">
    <text evidence="1">The sequence shown here is derived from an EMBL/GenBank/DDBJ whole genome shotgun (WGS) entry which is preliminary data.</text>
</comment>
<gene>
    <name evidence="1" type="ORF">Pla52o_34470</name>
</gene>
<organism evidence="1 2">
    <name type="scientific">Novipirellula galeiformis</name>
    <dbReference type="NCBI Taxonomy" id="2528004"/>
    <lineage>
        <taxon>Bacteria</taxon>
        <taxon>Pseudomonadati</taxon>
        <taxon>Planctomycetota</taxon>
        <taxon>Planctomycetia</taxon>
        <taxon>Pirellulales</taxon>
        <taxon>Pirellulaceae</taxon>
        <taxon>Novipirellula</taxon>
    </lineage>
</organism>
<dbReference type="PIRSF" id="PIRSF035652">
    <property type="entry name" value="CHP02436"/>
    <property type="match status" value="1"/>
</dbReference>
<evidence type="ECO:0000313" key="1">
    <source>
        <dbReference type="EMBL" id="TWU22391.1"/>
    </source>
</evidence>
<dbReference type="PANTHER" id="PTHR38471:SF2">
    <property type="entry name" value="FOUR HELIX BUNDLE PROTEIN"/>
    <property type="match status" value="1"/>
</dbReference>
<evidence type="ECO:0000313" key="2">
    <source>
        <dbReference type="Proteomes" id="UP000316304"/>
    </source>
</evidence>
<dbReference type="OrthoDB" id="285993at2"/>
<dbReference type="SUPFAM" id="SSF158446">
    <property type="entry name" value="IVS-encoded protein-like"/>
    <property type="match status" value="1"/>
</dbReference>
<accession>A0A5C6CGI3</accession>
<sequence length="116" mass="12774">MNDSELKKRTKQLALRVMKLVGALPKDAVGRPIGNQLIRSATSVGANYRAACRGRSRAEFVSKLSIVIEEADECCYWLELIIEGDLLPKEKVEALLDEANQITAIMVASRKTAKGE</sequence>
<proteinExistence type="predicted"/>
<dbReference type="PANTHER" id="PTHR38471">
    <property type="entry name" value="FOUR HELIX BUNDLE PROTEIN"/>
    <property type="match status" value="1"/>
</dbReference>
<dbReference type="Gene3D" id="1.20.1440.60">
    <property type="entry name" value="23S rRNA-intervening sequence"/>
    <property type="match status" value="1"/>
</dbReference>
<dbReference type="NCBIfam" id="TIGR02436">
    <property type="entry name" value="four helix bundle protein"/>
    <property type="match status" value="1"/>
</dbReference>
<dbReference type="EMBL" id="SJPT01000005">
    <property type="protein sequence ID" value="TWU22391.1"/>
    <property type="molecule type" value="Genomic_DNA"/>
</dbReference>
<dbReference type="Pfam" id="PF05635">
    <property type="entry name" value="23S_rRNA_IVP"/>
    <property type="match status" value="1"/>
</dbReference>
<name>A0A5C6CGI3_9BACT</name>
<reference evidence="1 2" key="1">
    <citation type="submission" date="2019-02" db="EMBL/GenBank/DDBJ databases">
        <title>Deep-cultivation of Planctomycetes and their phenomic and genomic characterization uncovers novel biology.</title>
        <authorList>
            <person name="Wiegand S."/>
            <person name="Jogler M."/>
            <person name="Boedeker C."/>
            <person name="Pinto D."/>
            <person name="Vollmers J."/>
            <person name="Rivas-Marin E."/>
            <person name="Kohn T."/>
            <person name="Peeters S.H."/>
            <person name="Heuer A."/>
            <person name="Rast P."/>
            <person name="Oberbeckmann S."/>
            <person name="Bunk B."/>
            <person name="Jeske O."/>
            <person name="Meyerdierks A."/>
            <person name="Storesund J.E."/>
            <person name="Kallscheuer N."/>
            <person name="Luecker S."/>
            <person name="Lage O.M."/>
            <person name="Pohl T."/>
            <person name="Merkel B.J."/>
            <person name="Hornburger P."/>
            <person name="Mueller R.-W."/>
            <person name="Bruemmer F."/>
            <person name="Labrenz M."/>
            <person name="Spormann A.M."/>
            <person name="Op Den Camp H."/>
            <person name="Overmann J."/>
            <person name="Amann R."/>
            <person name="Jetten M.S.M."/>
            <person name="Mascher T."/>
            <person name="Medema M.H."/>
            <person name="Devos D.P."/>
            <person name="Kaster A.-K."/>
            <person name="Ovreas L."/>
            <person name="Rohde M."/>
            <person name="Galperin M.Y."/>
            <person name="Jogler C."/>
        </authorList>
    </citation>
    <scope>NUCLEOTIDE SEQUENCE [LARGE SCALE GENOMIC DNA]</scope>
    <source>
        <strain evidence="1 2">Pla52o</strain>
    </source>
</reference>
<keyword evidence="2" id="KW-1185">Reference proteome</keyword>
<dbReference type="InterPro" id="IPR012657">
    <property type="entry name" value="23S_rRNA-intervening_sequence"/>
</dbReference>